<proteinExistence type="predicted"/>
<gene>
    <name evidence="3" type="ORF">SAMN05216352_102297</name>
</gene>
<feature type="chain" id="PRO_5039648047" evidence="1">
    <location>
        <begin position="22"/>
        <end position="513"/>
    </location>
</feature>
<dbReference type="InterPro" id="IPR039424">
    <property type="entry name" value="SBP_5"/>
</dbReference>
<dbReference type="PANTHER" id="PTHR30290:SF81">
    <property type="entry name" value="OLIGOPEPTIDE-BINDING PROTEIN OPPA"/>
    <property type="match status" value="1"/>
</dbReference>
<dbReference type="GO" id="GO:1904680">
    <property type="term" value="F:peptide transmembrane transporter activity"/>
    <property type="evidence" value="ECO:0007669"/>
    <property type="project" value="TreeGrafter"/>
</dbReference>
<reference evidence="3 4" key="1">
    <citation type="submission" date="2016-10" db="EMBL/GenBank/DDBJ databases">
        <authorList>
            <person name="de Groot N.N."/>
        </authorList>
    </citation>
    <scope>NUCLEOTIDE SEQUENCE [LARGE SCALE GENOMIC DNA]</scope>
    <source>
        <strain evidence="4">P4B,CCM 7963,CECT 7998,DSM 25260,IBRC-M 10614,KCTC 13821</strain>
    </source>
</reference>
<evidence type="ECO:0000256" key="1">
    <source>
        <dbReference type="SAM" id="SignalP"/>
    </source>
</evidence>
<dbReference type="PANTHER" id="PTHR30290">
    <property type="entry name" value="PERIPLASMIC BINDING COMPONENT OF ABC TRANSPORTER"/>
    <property type="match status" value="1"/>
</dbReference>
<dbReference type="GO" id="GO:0043190">
    <property type="term" value="C:ATP-binding cassette (ABC) transporter complex"/>
    <property type="evidence" value="ECO:0007669"/>
    <property type="project" value="InterPro"/>
</dbReference>
<dbReference type="InterPro" id="IPR030678">
    <property type="entry name" value="Peptide/Ni-bd"/>
</dbReference>
<dbReference type="InterPro" id="IPR000914">
    <property type="entry name" value="SBP_5_dom"/>
</dbReference>
<feature type="signal peptide" evidence="1">
    <location>
        <begin position="1"/>
        <end position="21"/>
    </location>
</feature>
<dbReference type="PROSITE" id="PS51257">
    <property type="entry name" value="PROKAR_LIPOPROTEIN"/>
    <property type="match status" value="1"/>
</dbReference>
<organism evidence="3 4">
    <name type="scientific">Alteribacillus bidgolensis</name>
    <dbReference type="NCBI Taxonomy" id="930129"/>
    <lineage>
        <taxon>Bacteria</taxon>
        <taxon>Bacillati</taxon>
        <taxon>Bacillota</taxon>
        <taxon>Bacilli</taxon>
        <taxon>Bacillales</taxon>
        <taxon>Bacillaceae</taxon>
        <taxon>Alteribacillus</taxon>
    </lineage>
</organism>
<dbReference type="Gene3D" id="3.40.190.10">
    <property type="entry name" value="Periplasmic binding protein-like II"/>
    <property type="match status" value="1"/>
</dbReference>
<evidence type="ECO:0000313" key="4">
    <source>
        <dbReference type="Proteomes" id="UP000199017"/>
    </source>
</evidence>
<dbReference type="OrthoDB" id="9796817at2"/>
<evidence type="ECO:0000313" key="3">
    <source>
        <dbReference type="EMBL" id="SDH71158.1"/>
    </source>
</evidence>
<dbReference type="Pfam" id="PF00496">
    <property type="entry name" value="SBP_bac_5"/>
    <property type="match status" value="1"/>
</dbReference>
<evidence type="ECO:0000259" key="2">
    <source>
        <dbReference type="Pfam" id="PF00496"/>
    </source>
</evidence>
<dbReference type="Proteomes" id="UP000199017">
    <property type="component" value="Unassembled WGS sequence"/>
</dbReference>
<dbReference type="AlphaFoldDB" id="A0A1G8EMR3"/>
<accession>A0A1G8EMR3</accession>
<dbReference type="CDD" id="cd08490">
    <property type="entry name" value="PBP2_NikA_DppA_OppA_like_3"/>
    <property type="match status" value="1"/>
</dbReference>
<keyword evidence="4" id="KW-1185">Reference proteome</keyword>
<protein>
    <submittedName>
        <fullName evidence="3">Peptide/nickel transport system substrate-binding protein</fullName>
    </submittedName>
</protein>
<keyword evidence="1" id="KW-0732">Signal</keyword>
<name>A0A1G8EMR3_9BACI</name>
<dbReference type="GO" id="GO:0015833">
    <property type="term" value="P:peptide transport"/>
    <property type="evidence" value="ECO:0007669"/>
    <property type="project" value="TreeGrafter"/>
</dbReference>
<dbReference type="GO" id="GO:0042597">
    <property type="term" value="C:periplasmic space"/>
    <property type="evidence" value="ECO:0007669"/>
    <property type="project" value="UniProtKB-ARBA"/>
</dbReference>
<dbReference type="STRING" id="930129.SAMN05216352_102297"/>
<dbReference type="PIRSF" id="PIRSF002741">
    <property type="entry name" value="MppA"/>
    <property type="match status" value="1"/>
</dbReference>
<dbReference type="SUPFAM" id="SSF53850">
    <property type="entry name" value="Periplasmic binding protein-like II"/>
    <property type="match status" value="1"/>
</dbReference>
<feature type="domain" description="Solute-binding protein family 5" evidence="2">
    <location>
        <begin position="81"/>
        <end position="434"/>
    </location>
</feature>
<dbReference type="Gene3D" id="3.10.105.10">
    <property type="entry name" value="Dipeptide-binding Protein, Domain 3"/>
    <property type="match status" value="1"/>
</dbReference>
<dbReference type="RefSeq" id="WP_091581504.1">
    <property type="nucleotide sequence ID" value="NZ_FNDU01000002.1"/>
</dbReference>
<dbReference type="EMBL" id="FNDU01000002">
    <property type="protein sequence ID" value="SDH71158.1"/>
    <property type="molecule type" value="Genomic_DNA"/>
</dbReference>
<sequence>MKNAWNFIFIVISLLFMTACQNDSVSEEKNGSNEKAATNDERFTVAFTWSPANLDPHGRESWEVMRAGIAETLVRLDENLEPSPWLAKDWEQEDENTWIFELQENVTFHNGKKMNAENVKASLERSLDINQKTVDLLQLETIEVVDDNTLKMVTKEPNAALIPHLADPSTIIADVSTMKDDTTSPSLTGAFQVKEFHQDESLIVERFDEYWGKQALLSEIEIRFISEGETRLMALQSGEVHAATDIPIDNLPVLENDDDIEVLTTPSLRTHMMLYNLKSPFFKDLSHRKAVNASIPKEDIVQSVMMGKGTAANSPFADVLPFGEVAEEETQSIEEIMKKSDWNKNESGLWEKEGETVELTMLTFPQRPELTVMGEIIQNELLDQGISVHLRQVENIDEALSSEKWDIAMYSMLTTHTGDPQYFQNIFYHSSSSSNVSSYESEDMDRMIEEINRTTDVDKRNELAVRMQEQLNEDLPQSFIVYPDTVFAARSEVKEFTPHPIEYYYIHPLIDLE</sequence>